<accession>A0A6G1L411</accession>
<evidence type="ECO:0000256" key="4">
    <source>
        <dbReference type="ARBA" id="ARBA00023002"/>
    </source>
</evidence>
<dbReference type="PRINTS" id="PR00420">
    <property type="entry name" value="RNGMNOXGNASE"/>
</dbReference>
<dbReference type="InterPro" id="IPR036188">
    <property type="entry name" value="FAD/NAD-bd_sf"/>
</dbReference>
<name>A0A6G1L411_9PEZI</name>
<evidence type="ECO:0000256" key="2">
    <source>
        <dbReference type="ARBA" id="ARBA00022630"/>
    </source>
</evidence>
<dbReference type="Pfam" id="PF01494">
    <property type="entry name" value="FAD_binding_3"/>
    <property type="match status" value="1"/>
</dbReference>
<keyword evidence="2" id="KW-0285">Flavoprotein</keyword>
<evidence type="ECO:0000259" key="6">
    <source>
        <dbReference type="Pfam" id="PF01494"/>
    </source>
</evidence>
<keyword evidence="3" id="KW-0274">FAD</keyword>
<organism evidence="7 8">
    <name type="scientific">Teratosphaeria nubilosa</name>
    <dbReference type="NCBI Taxonomy" id="161662"/>
    <lineage>
        <taxon>Eukaryota</taxon>
        <taxon>Fungi</taxon>
        <taxon>Dikarya</taxon>
        <taxon>Ascomycota</taxon>
        <taxon>Pezizomycotina</taxon>
        <taxon>Dothideomycetes</taxon>
        <taxon>Dothideomycetidae</taxon>
        <taxon>Mycosphaerellales</taxon>
        <taxon>Teratosphaeriaceae</taxon>
        <taxon>Teratosphaeria</taxon>
    </lineage>
</organism>
<proteinExistence type="predicted"/>
<feature type="domain" description="FAD-binding" evidence="6">
    <location>
        <begin position="313"/>
        <end position="352"/>
    </location>
</feature>
<dbReference type="GO" id="GO:0071949">
    <property type="term" value="F:FAD binding"/>
    <property type="evidence" value="ECO:0007669"/>
    <property type="project" value="InterPro"/>
</dbReference>
<keyword evidence="5" id="KW-0503">Monooxygenase</keyword>
<dbReference type="InterPro" id="IPR002938">
    <property type="entry name" value="FAD-bd"/>
</dbReference>
<dbReference type="Proteomes" id="UP000799436">
    <property type="component" value="Unassembled WGS sequence"/>
</dbReference>
<evidence type="ECO:0000256" key="3">
    <source>
        <dbReference type="ARBA" id="ARBA00022827"/>
    </source>
</evidence>
<dbReference type="PANTHER" id="PTHR47178">
    <property type="entry name" value="MONOOXYGENASE, FAD-BINDING"/>
    <property type="match status" value="1"/>
</dbReference>
<keyword evidence="8" id="KW-1185">Reference proteome</keyword>
<dbReference type="PANTHER" id="PTHR47178:SF5">
    <property type="entry name" value="FAD-BINDING DOMAIN-CONTAINING PROTEIN"/>
    <property type="match status" value="1"/>
</dbReference>
<dbReference type="AlphaFoldDB" id="A0A6G1L411"/>
<dbReference type="GO" id="GO:0004497">
    <property type="term" value="F:monooxygenase activity"/>
    <property type="evidence" value="ECO:0007669"/>
    <property type="project" value="UniProtKB-KW"/>
</dbReference>
<dbReference type="SUPFAM" id="SSF51905">
    <property type="entry name" value="FAD/NAD(P)-binding domain"/>
    <property type="match status" value="1"/>
</dbReference>
<feature type="non-terminal residue" evidence="7">
    <location>
        <position position="1"/>
    </location>
</feature>
<comment type="cofactor">
    <cofactor evidence="1">
        <name>FAD</name>
        <dbReference type="ChEBI" id="CHEBI:57692"/>
    </cofactor>
</comment>
<dbReference type="OrthoDB" id="47494at2759"/>
<evidence type="ECO:0000313" key="7">
    <source>
        <dbReference type="EMBL" id="KAF2767299.1"/>
    </source>
</evidence>
<dbReference type="Pfam" id="PF13450">
    <property type="entry name" value="NAD_binding_8"/>
    <property type="match status" value="1"/>
</dbReference>
<evidence type="ECO:0000256" key="1">
    <source>
        <dbReference type="ARBA" id="ARBA00001974"/>
    </source>
</evidence>
<evidence type="ECO:0000313" key="8">
    <source>
        <dbReference type="Proteomes" id="UP000799436"/>
    </source>
</evidence>
<protein>
    <submittedName>
        <fullName evidence="7">FAD/NAD(P)-binding domain-containing protein</fullName>
    </submittedName>
</protein>
<dbReference type="Gene3D" id="3.50.50.60">
    <property type="entry name" value="FAD/NAD(P)-binding domain"/>
    <property type="match status" value="1"/>
</dbReference>
<evidence type="ECO:0000256" key="5">
    <source>
        <dbReference type="ARBA" id="ARBA00023033"/>
    </source>
</evidence>
<dbReference type="EMBL" id="ML995858">
    <property type="protein sequence ID" value="KAF2767299.1"/>
    <property type="molecule type" value="Genomic_DNA"/>
</dbReference>
<keyword evidence="4" id="KW-0560">Oxidoreductase</keyword>
<reference evidence="7" key="1">
    <citation type="journal article" date="2020" name="Stud. Mycol.">
        <title>101 Dothideomycetes genomes: a test case for predicting lifestyles and emergence of pathogens.</title>
        <authorList>
            <person name="Haridas S."/>
            <person name="Albert R."/>
            <person name="Binder M."/>
            <person name="Bloem J."/>
            <person name="Labutti K."/>
            <person name="Salamov A."/>
            <person name="Andreopoulos B."/>
            <person name="Baker S."/>
            <person name="Barry K."/>
            <person name="Bills G."/>
            <person name="Bluhm B."/>
            <person name="Cannon C."/>
            <person name="Castanera R."/>
            <person name="Culley D."/>
            <person name="Daum C."/>
            <person name="Ezra D."/>
            <person name="Gonzalez J."/>
            <person name="Henrissat B."/>
            <person name="Kuo A."/>
            <person name="Liang C."/>
            <person name="Lipzen A."/>
            <person name="Lutzoni F."/>
            <person name="Magnuson J."/>
            <person name="Mondo S."/>
            <person name="Nolan M."/>
            <person name="Ohm R."/>
            <person name="Pangilinan J."/>
            <person name="Park H.-J."/>
            <person name="Ramirez L."/>
            <person name="Alfaro M."/>
            <person name="Sun H."/>
            <person name="Tritt A."/>
            <person name="Yoshinaga Y."/>
            <person name="Zwiers L.-H."/>
            <person name="Turgeon B."/>
            <person name="Goodwin S."/>
            <person name="Spatafora J."/>
            <person name="Crous P."/>
            <person name="Grigoriev I."/>
        </authorList>
    </citation>
    <scope>NUCLEOTIDE SEQUENCE</scope>
    <source>
        <strain evidence="7">CBS 116005</strain>
    </source>
</reference>
<sequence>IIIIGAGISGLVLAQALKSRSVSFRVYERDASLTARGQGYRFRISEEGIDALKECLSPGTYDKVKRTTAYVKPGSSTAPPVQINAVTGEPMASRFGKGTPNPNPLERKQTLSVDRATLRAVLFEEIEQFVEFGKAFERYEETPGGVLVHFQDGGAASGNLLIAADGSRSHVRHQLLPEFRLLDTGARLIYGKTELTPELCKEMSQYVKENLSLYLDLPHHLFGGAETMTFSKTEDKVPKDYVYWFFFVPDALVPKDRYLSSDEIIALARGTTAHWDAGWRVLQDPKHHPQGRLVRVPTMHPDHLPSYDPKAKAILMGDAVHAMSTTSALGATTAIRDVGTLMEALMANRSDEGCFVVESARSQYEESMREYAAQALWKTQMGG</sequence>
<gene>
    <name evidence="7" type="ORF">EJ03DRAFT_248837</name>
</gene>
<feature type="non-terminal residue" evidence="7">
    <location>
        <position position="383"/>
    </location>
</feature>